<evidence type="ECO:0000256" key="2">
    <source>
        <dbReference type="ARBA" id="ARBA00022679"/>
    </source>
</evidence>
<dbReference type="FunFam" id="1.10.8.60:FF:000013">
    <property type="entry name" value="DNA polymerase III subunit gamma/tau"/>
    <property type="match status" value="1"/>
</dbReference>
<dbReference type="FunFam" id="1.20.272.10:FF:000003">
    <property type="entry name" value="DNA polymerase III subunit gamma/tau"/>
    <property type="match status" value="1"/>
</dbReference>
<comment type="subunit">
    <text evidence="11">DNA polymerase III contains a core (composed of alpha, epsilon and theta chains) that associates with a tau subunit. This core dimerizes to form the POLIII' complex. PolIII' associates with the gamma complex (composed of gamma, delta, delta', psi and chi chains) and with the beta chain to form the complete DNA polymerase III complex.</text>
</comment>
<dbReference type="GO" id="GO:0003887">
    <property type="term" value="F:DNA-directed DNA polymerase activity"/>
    <property type="evidence" value="ECO:0007669"/>
    <property type="project" value="UniProtKB-KW"/>
</dbReference>
<evidence type="ECO:0000256" key="3">
    <source>
        <dbReference type="ARBA" id="ARBA00022695"/>
    </source>
</evidence>
<evidence type="ECO:0000256" key="11">
    <source>
        <dbReference type="RuleBase" id="RU364063"/>
    </source>
</evidence>
<keyword evidence="4 11" id="KW-0235">DNA replication</keyword>
<keyword evidence="2 11" id="KW-0808">Transferase</keyword>
<accession>A0A0D6QB17</accession>
<dbReference type="AlphaFoldDB" id="A0A0D6QB17"/>
<dbReference type="Gene3D" id="3.40.50.300">
    <property type="entry name" value="P-loop containing nucleotide triphosphate hydrolases"/>
    <property type="match status" value="1"/>
</dbReference>
<evidence type="ECO:0000256" key="6">
    <source>
        <dbReference type="ARBA" id="ARBA00022741"/>
    </source>
</evidence>
<feature type="region of interest" description="Disordered" evidence="12">
    <location>
        <begin position="440"/>
        <end position="473"/>
    </location>
</feature>
<gene>
    <name evidence="11" type="primary">dnaX</name>
    <name evidence="14" type="ORF">Gxy13693_036_042</name>
</gene>
<evidence type="ECO:0000256" key="4">
    <source>
        <dbReference type="ARBA" id="ARBA00022705"/>
    </source>
</evidence>
<dbReference type="InterPro" id="IPR027417">
    <property type="entry name" value="P-loop_NTPase"/>
</dbReference>
<dbReference type="CDD" id="cd18137">
    <property type="entry name" value="HLD_clamp_pol_III_gamma_tau"/>
    <property type="match status" value="1"/>
</dbReference>
<dbReference type="InterPro" id="IPR003593">
    <property type="entry name" value="AAA+_ATPase"/>
</dbReference>
<dbReference type="PANTHER" id="PTHR11669">
    <property type="entry name" value="REPLICATION FACTOR C / DNA POLYMERASE III GAMMA-TAU SUBUNIT"/>
    <property type="match status" value="1"/>
</dbReference>
<keyword evidence="5" id="KW-0479">Metal-binding</keyword>
<proteinExistence type="inferred from homology"/>
<evidence type="ECO:0000259" key="13">
    <source>
        <dbReference type="SMART" id="SM00382"/>
    </source>
</evidence>
<name>A0A0D6QB17_KOMXY</name>
<dbReference type="InterPro" id="IPR022754">
    <property type="entry name" value="DNA_pol_III_gamma-3"/>
</dbReference>
<dbReference type="InterPro" id="IPR022107">
    <property type="entry name" value="DNA_pol_III_gamma/tau_C"/>
</dbReference>
<dbReference type="SUPFAM" id="SSF52540">
    <property type="entry name" value="P-loop containing nucleoside triphosphate hydrolases"/>
    <property type="match status" value="1"/>
</dbReference>
<evidence type="ECO:0000256" key="5">
    <source>
        <dbReference type="ARBA" id="ARBA00022723"/>
    </source>
</evidence>
<feature type="compositionally biased region" description="Basic and acidic residues" evidence="12">
    <location>
        <begin position="1"/>
        <end position="12"/>
    </location>
</feature>
<dbReference type="Pfam" id="PF12169">
    <property type="entry name" value="DNA_pol3_gamma3"/>
    <property type="match status" value="1"/>
</dbReference>
<dbReference type="Pfam" id="PF13177">
    <property type="entry name" value="DNA_pol3_delta2"/>
    <property type="match status" value="1"/>
</dbReference>
<evidence type="ECO:0000256" key="9">
    <source>
        <dbReference type="ARBA" id="ARBA00022932"/>
    </source>
</evidence>
<dbReference type="Gene3D" id="1.20.272.10">
    <property type="match status" value="1"/>
</dbReference>
<dbReference type="NCBIfam" id="NF006585">
    <property type="entry name" value="PRK09111.1"/>
    <property type="match status" value="1"/>
</dbReference>
<feature type="domain" description="AAA+ ATPase" evidence="13">
    <location>
        <begin position="80"/>
        <end position="227"/>
    </location>
</feature>
<dbReference type="NCBIfam" id="TIGR02397">
    <property type="entry name" value="dnaX_nterm"/>
    <property type="match status" value="1"/>
</dbReference>
<dbReference type="EMBL" id="BANJ01000036">
    <property type="protein sequence ID" value="GAO00007.1"/>
    <property type="molecule type" value="Genomic_DNA"/>
</dbReference>
<dbReference type="GO" id="GO:0009360">
    <property type="term" value="C:DNA polymerase III complex"/>
    <property type="evidence" value="ECO:0007669"/>
    <property type="project" value="InterPro"/>
</dbReference>
<feature type="compositionally biased region" description="Low complexity" evidence="12">
    <location>
        <begin position="452"/>
        <end position="463"/>
    </location>
</feature>
<dbReference type="EC" id="2.7.7.7" evidence="11"/>
<comment type="caution">
    <text evidence="14">The sequence shown here is derived from an EMBL/GenBank/DDBJ whole genome shotgun (WGS) entry which is preliminary data.</text>
</comment>
<keyword evidence="7" id="KW-0862">Zinc</keyword>
<dbReference type="CDD" id="cd00009">
    <property type="entry name" value="AAA"/>
    <property type="match status" value="1"/>
</dbReference>
<evidence type="ECO:0000256" key="7">
    <source>
        <dbReference type="ARBA" id="ARBA00022833"/>
    </source>
</evidence>
<keyword evidence="9 11" id="KW-0239">DNA-directed DNA polymerase</keyword>
<keyword evidence="3 11" id="KW-0548">Nucleotidyltransferase</keyword>
<dbReference type="Gene3D" id="1.10.8.60">
    <property type="match status" value="1"/>
</dbReference>
<sequence length="671" mass="71433">MTVPSDQDRSEEAGLPAPPADGPGLFGDAPQPPAPAMQDVAPAAPYRVLARKYRPTTFDDLIGQETTVRILRNAFALGRVAHAFMLTGVRGVGKTTTARIIARALNCTGPDGRGGPTADPCGVCPNCVAILADRHPDVLEMDAASRTGVDDVREIIEATRFRPMQGRMKVFIIDEVHMLSRNAFNALLKTLEEPPAQVTFIFATTELRKVPVTVLSRCQTFALRRVPQVELAAHFDRVAQAEHVRFSPDALSLIARAADGSVRDGLSLLDQAIAQGTLDGEGGTDAAPIGVDLVAGMLGLADRGLVFDLLDAVLEGKPDRALAITADVYVRGGDLGVMLGDVLELVHTVSRIKAIPALRDNPELPEAERQRGAALAERVPVPVLGRTWQMLLKGLSEVEQAPDRRQAAEMVLIRLCYVADLPPPGDLVRKMLGQDAETAPLHVPEPAGGDNSASGPAVSAPPVAGGPPVGGDGGAIRMVANGGMRVEGTPRPAAPRTGRVEETAPAPEPLAPPRTWRETVAFVSGRDAMLHGHLRHATHLVSFAPPLIEIRVERNSLPGLARRLETILREGTGDPAWQVRLSEAEGEATLAEQGAEIIQLHRAAAQAHPLVQAAMQVFPTARLGEVTDHALDDYGLPPEEMAVQNLAPDLEFAPLDADLVEEDDLDADDFA</sequence>
<dbReference type="InterPro" id="IPR008921">
    <property type="entry name" value="DNA_pol3_clamp-load_cplx_C"/>
</dbReference>
<comment type="function">
    <text evidence="11">DNA polymerase III is a complex, multichain enzyme responsible for most of the replicative synthesis in bacteria. This DNA polymerase also exhibits 3' to 5' exonuclease activity.</text>
</comment>
<evidence type="ECO:0000313" key="14">
    <source>
        <dbReference type="EMBL" id="GAO00007.1"/>
    </source>
</evidence>
<dbReference type="RefSeq" id="WP_048856432.1">
    <property type="nucleotide sequence ID" value="NZ_BANJ01000036.1"/>
</dbReference>
<dbReference type="FunFam" id="3.40.50.300:FF:000014">
    <property type="entry name" value="DNA polymerase III subunit gamma/tau"/>
    <property type="match status" value="1"/>
</dbReference>
<organism evidence="14 15">
    <name type="scientific">Komagataeibacter xylinus NBRC 13693</name>
    <dbReference type="NCBI Taxonomy" id="1234668"/>
    <lineage>
        <taxon>Bacteria</taxon>
        <taxon>Pseudomonadati</taxon>
        <taxon>Pseudomonadota</taxon>
        <taxon>Alphaproteobacteria</taxon>
        <taxon>Acetobacterales</taxon>
        <taxon>Acetobacteraceae</taxon>
        <taxon>Komagataeibacter</taxon>
    </lineage>
</organism>
<comment type="catalytic activity">
    <reaction evidence="10 11">
        <text>DNA(n) + a 2'-deoxyribonucleoside 5'-triphosphate = DNA(n+1) + diphosphate</text>
        <dbReference type="Rhea" id="RHEA:22508"/>
        <dbReference type="Rhea" id="RHEA-COMP:17339"/>
        <dbReference type="Rhea" id="RHEA-COMP:17340"/>
        <dbReference type="ChEBI" id="CHEBI:33019"/>
        <dbReference type="ChEBI" id="CHEBI:61560"/>
        <dbReference type="ChEBI" id="CHEBI:173112"/>
        <dbReference type="EC" id="2.7.7.7"/>
    </reaction>
</comment>
<protein>
    <recommendedName>
        <fullName evidence="11">DNA polymerase III subunit gamma/tau</fullName>
        <ecNumber evidence="11">2.7.7.7</ecNumber>
    </recommendedName>
</protein>
<dbReference type="PANTHER" id="PTHR11669:SF0">
    <property type="entry name" value="PROTEIN STICHEL-LIKE 2"/>
    <property type="match status" value="1"/>
</dbReference>
<evidence type="ECO:0000313" key="15">
    <source>
        <dbReference type="Proteomes" id="UP000032683"/>
    </source>
</evidence>
<dbReference type="Pfam" id="PF22608">
    <property type="entry name" value="DNAX_ATPase_lid"/>
    <property type="match status" value="1"/>
</dbReference>
<evidence type="ECO:0000256" key="1">
    <source>
        <dbReference type="ARBA" id="ARBA00006360"/>
    </source>
</evidence>
<dbReference type="InterPro" id="IPR012763">
    <property type="entry name" value="DNA_pol_III_sug/sutau_N"/>
</dbReference>
<feature type="region of interest" description="Disordered" evidence="12">
    <location>
        <begin position="1"/>
        <end position="38"/>
    </location>
</feature>
<dbReference type="GO" id="GO:0003677">
    <property type="term" value="F:DNA binding"/>
    <property type="evidence" value="ECO:0007669"/>
    <property type="project" value="InterPro"/>
</dbReference>
<dbReference type="SMART" id="SM00382">
    <property type="entry name" value="AAA"/>
    <property type="match status" value="1"/>
</dbReference>
<evidence type="ECO:0000256" key="12">
    <source>
        <dbReference type="SAM" id="MobiDB-lite"/>
    </source>
</evidence>
<keyword evidence="6 11" id="KW-0547">Nucleotide-binding</keyword>
<dbReference type="InterPro" id="IPR050238">
    <property type="entry name" value="DNA_Rep/Repair_Clamp_Loader"/>
</dbReference>
<dbReference type="InterPro" id="IPR045085">
    <property type="entry name" value="HLD_clamp_pol_III_gamma_tau"/>
</dbReference>
<feature type="region of interest" description="Disordered" evidence="12">
    <location>
        <begin position="485"/>
        <end position="512"/>
    </location>
</feature>
<keyword evidence="8 11" id="KW-0067">ATP-binding</keyword>
<dbReference type="GO" id="GO:0006261">
    <property type="term" value="P:DNA-templated DNA replication"/>
    <property type="evidence" value="ECO:0007669"/>
    <property type="project" value="TreeGrafter"/>
</dbReference>
<evidence type="ECO:0000256" key="10">
    <source>
        <dbReference type="ARBA" id="ARBA00049244"/>
    </source>
</evidence>
<dbReference type="GO" id="GO:0005524">
    <property type="term" value="F:ATP binding"/>
    <property type="evidence" value="ECO:0007669"/>
    <property type="project" value="UniProtKB-KW"/>
</dbReference>
<reference evidence="14 15" key="1">
    <citation type="submission" date="2012-11" db="EMBL/GenBank/DDBJ databases">
        <title>Whole genome sequence of Gluconacetobacter xylinus NBRC 13693.</title>
        <authorList>
            <person name="Azuma Y."/>
            <person name="Higashiura N."/>
            <person name="Hirakawa H."/>
            <person name="Matsushita K."/>
        </authorList>
    </citation>
    <scope>NUCLEOTIDE SEQUENCE [LARGE SCALE GENOMIC DNA]</scope>
    <source>
        <strain evidence="14 15">NBRC 13693</strain>
    </source>
</reference>
<dbReference type="Proteomes" id="UP000032683">
    <property type="component" value="Unassembled WGS sequence"/>
</dbReference>
<dbReference type="Pfam" id="PF12362">
    <property type="entry name" value="DUF3646"/>
    <property type="match status" value="1"/>
</dbReference>
<evidence type="ECO:0000256" key="8">
    <source>
        <dbReference type="ARBA" id="ARBA00022840"/>
    </source>
</evidence>
<dbReference type="SUPFAM" id="SSF48019">
    <property type="entry name" value="post-AAA+ oligomerization domain-like"/>
    <property type="match status" value="1"/>
</dbReference>
<dbReference type="GO" id="GO:0046872">
    <property type="term" value="F:metal ion binding"/>
    <property type="evidence" value="ECO:0007669"/>
    <property type="project" value="UniProtKB-KW"/>
</dbReference>
<comment type="similarity">
    <text evidence="1 11">Belongs to the DnaX/STICHEL family.</text>
</comment>